<dbReference type="VEuPathDB" id="FungiDB:RhiirA1_538304"/>
<evidence type="ECO:0000313" key="3">
    <source>
        <dbReference type="Proteomes" id="UP000233469"/>
    </source>
</evidence>
<dbReference type="VEuPathDB" id="FungiDB:FUN_000116"/>
<feature type="compositionally biased region" description="Low complexity" evidence="1">
    <location>
        <begin position="11"/>
        <end position="24"/>
    </location>
</feature>
<feature type="compositionally biased region" description="Basic and acidic residues" evidence="1">
    <location>
        <begin position="1"/>
        <end position="10"/>
    </location>
</feature>
<feature type="compositionally biased region" description="Polar residues" evidence="1">
    <location>
        <begin position="25"/>
        <end position="56"/>
    </location>
</feature>
<evidence type="ECO:0000313" key="2">
    <source>
        <dbReference type="EMBL" id="PKK59070.1"/>
    </source>
</evidence>
<sequence>MADSKKDQHQSKSAKNSNASTSRTKSTITESGMDDQNNQQMINSDEQIPDQSTPKTNVIDINDDINIIGVKIPQIWKAMGKMKDREHARMFINKIITNAKSAVDVISYINIKKQIDDTTYHMITIKVSNENELKKLCELEFKLPEPTIEIFKFTPVENKIEKIREENSKTKDRTIQVVNIPIYMQNKELRAIFSRYGELEENGIHTKLKGIYTHAYITYKEEKSIEVFYKKWSIWALKEYFHVLPLNLSDEKEKKDSNEISGAICFIPKQPNNYKPLKYAYIYFFTQEDMEIAINNVYKFKGKQLEWSPPEDKSCHLCGYTNHLAKECDNKFTTERKNYTNRKQLLVRDRKRFD</sequence>
<dbReference type="VEuPathDB" id="FungiDB:RhiirFUN_026808"/>
<name>A0A2N1MBR4_9GLOM</name>
<organism evidence="2 3">
    <name type="scientific">Rhizophagus irregularis</name>
    <dbReference type="NCBI Taxonomy" id="588596"/>
    <lineage>
        <taxon>Eukaryota</taxon>
        <taxon>Fungi</taxon>
        <taxon>Fungi incertae sedis</taxon>
        <taxon>Mucoromycota</taxon>
        <taxon>Glomeromycotina</taxon>
        <taxon>Glomeromycetes</taxon>
        <taxon>Glomerales</taxon>
        <taxon>Glomeraceae</taxon>
        <taxon>Rhizophagus</taxon>
    </lineage>
</organism>
<dbReference type="InterPro" id="IPR012677">
    <property type="entry name" value="Nucleotide-bd_a/b_plait_sf"/>
</dbReference>
<dbReference type="Gene3D" id="3.30.70.330">
    <property type="match status" value="1"/>
</dbReference>
<dbReference type="EMBL" id="LLXL01003235">
    <property type="protein sequence ID" value="PKK59070.1"/>
    <property type="molecule type" value="Genomic_DNA"/>
</dbReference>
<dbReference type="Proteomes" id="UP000233469">
    <property type="component" value="Unassembled WGS sequence"/>
</dbReference>
<gene>
    <name evidence="2" type="ORF">RhiirC2_795356</name>
</gene>
<reference evidence="2 3" key="2">
    <citation type="submission" date="2017-10" db="EMBL/GenBank/DDBJ databases">
        <title>Extensive intraspecific genome diversity in a model arbuscular mycorrhizal fungus.</title>
        <authorList>
            <person name="Chen E.C.H."/>
            <person name="Morin E."/>
            <person name="Baudet D."/>
            <person name="Noel J."/>
            <person name="Ndikumana S."/>
            <person name="Charron P."/>
            <person name="St-Onge C."/>
            <person name="Giorgi J."/>
            <person name="Grigoriev I.V."/>
            <person name="Roux C."/>
            <person name="Martin F.M."/>
            <person name="Corradi N."/>
        </authorList>
    </citation>
    <scope>NUCLEOTIDE SEQUENCE [LARGE SCALE GENOMIC DNA]</scope>
    <source>
        <strain evidence="2 3">C2</strain>
    </source>
</reference>
<reference evidence="2 3" key="1">
    <citation type="submission" date="2016-04" db="EMBL/GenBank/DDBJ databases">
        <title>Genome analyses suggest a sexual origin of heterokaryosis in a supposedly ancient asexual fungus.</title>
        <authorList>
            <person name="Ropars J."/>
            <person name="Sedzielewska K."/>
            <person name="Noel J."/>
            <person name="Charron P."/>
            <person name="Farinelli L."/>
            <person name="Marton T."/>
            <person name="Kruger M."/>
            <person name="Pelin A."/>
            <person name="Brachmann A."/>
            <person name="Corradi N."/>
        </authorList>
    </citation>
    <scope>NUCLEOTIDE SEQUENCE [LARGE SCALE GENOMIC DNA]</scope>
    <source>
        <strain evidence="2 3">C2</strain>
    </source>
</reference>
<evidence type="ECO:0000256" key="1">
    <source>
        <dbReference type="SAM" id="MobiDB-lite"/>
    </source>
</evidence>
<proteinExistence type="predicted"/>
<protein>
    <recommendedName>
        <fullName evidence="4">CCHC-type domain-containing protein</fullName>
    </recommendedName>
</protein>
<dbReference type="GO" id="GO:0003676">
    <property type="term" value="F:nucleic acid binding"/>
    <property type="evidence" value="ECO:0007669"/>
    <property type="project" value="InterPro"/>
</dbReference>
<dbReference type="InterPro" id="IPR035979">
    <property type="entry name" value="RBD_domain_sf"/>
</dbReference>
<dbReference type="SUPFAM" id="SSF54928">
    <property type="entry name" value="RNA-binding domain, RBD"/>
    <property type="match status" value="1"/>
</dbReference>
<feature type="region of interest" description="Disordered" evidence="1">
    <location>
        <begin position="1"/>
        <end position="56"/>
    </location>
</feature>
<evidence type="ECO:0008006" key="4">
    <source>
        <dbReference type="Google" id="ProtNLM"/>
    </source>
</evidence>
<comment type="caution">
    <text evidence="2">The sequence shown here is derived from an EMBL/GenBank/DDBJ whole genome shotgun (WGS) entry which is preliminary data.</text>
</comment>
<dbReference type="AlphaFoldDB" id="A0A2N1MBR4"/>
<accession>A0A2N1MBR4</accession>